<dbReference type="SUPFAM" id="SSF51556">
    <property type="entry name" value="Metallo-dependent hydrolases"/>
    <property type="match status" value="1"/>
</dbReference>
<dbReference type="OrthoDB" id="3204583at2"/>
<dbReference type="Gene3D" id="2.30.40.10">
    <property type="entry name" value="Urease, subunit C, domain 1"/>
    <property type="match status" value="1"/>
</dbReference>
<organism evidence="3 4">
    <name type="scientific">Glutamicibacter uratoxydans</name>
    <name type="common">Arthrobacter uratoxydans</name>
    <dbReference type="NCBI Taxonomy" id="43667"/>
    <lineage>
        <taxon>Bacteria</taxon>
        <taxon>Bacillati</taxon>
        <taxon>Actinomycetota</taxon>
        <taxon>Actinomycetes</taxon>
        <taxon>Micrococcales</taxon>
        <taxon>Micrococcaceae</taxon>
        <taxon>Glutamicibacter</taxon>
    </lineage>
</organism>
<gene>
    <name evidence="3" type="primary">trzA</name>
    <name evidence="3" type="ORF">AUR04nite_14500</name>
</gene>
<keyword evidence="4" id="KW-1185">Reference proteome</keyword>
<reference evidence="3 4" key="1">
    <citation type="submission" date="2019-06" db="EMBL/GenBank/DDBJ databases">
        <title>Whole genome shotgun sequence of Glutamicibacter uratoxydans NBRC 15515.</title>
        <authorList>
            <person name="Hosoyama A."/>
            <person name="Uohara A."/>
            <person name="Ohji S."/>
            <person name="Ichikawa N."/>
        </authorList>
    </citation>
    <scope>NUCLEOTIDE SEQUENCE [LARGE SCALE GENOMIC DNA]</scope>
    <source>
        <strain evidence="3 4">NBRC 15515</strain>
    </source>
</reference>
<dbReference type="Proteomes" id="UP000316612">
    <property type="component" value="Unassembled WGS sequence"/>
</dbReference>
<evidence type="ECO:0000259" key="2">
    <source>
        <dbReference type="Pfam" id="PF01979"/>
    </source>
</evidence>
<accession>A0A4Y4DRC5</accession>
<evidence type="ECO:0000313" key="4">
    <source>
        <dbReference type="Proteomes" id="UP000316612"/>
    </source>
</evidence>
<sequence length="488" mass="54084">MGQITRVKAAFVIGFENDDHCIWPQGELVHEDDKIIFVGRGYTGRVDKEIDAGHAILSPGFVDTNALADIDHALFDSWPSGDRRFGLMWSQEYLHNHGAVFTQEEMLFRRQFAISQLVRNGITTIMPIAAETYFPWCEDYDDMALLAGAVKDLGIRGYLGPSYRALVPYTDGSSVMLHEDEAKGIDGLQQALRFADDYDGSADGRIRAALLPARIETQTERTLKMTRTAADELDIPVRLHAAQGLGEIEMIFQRTGKRSIPYLHDIGFLKEKTFIPHVWTVPGHQHMPEKYGQGDDVKLLGENGTSVIFCPIPTAHYGGCIDNFDEYLAKGTRVVMGTDSAPPNMIHGLDLAMAMTKTITADRSTALAEDLYRAATVEPARALGRDDIGRLSVGAQADYFVVDLASTHMGPHVDPIRTLIMNGDGRDINRVVVAGKTIVEDKEIVTVDTSSYVLKAQNFMDKYVASFSSSDFKKRETAELFPSTFPVR</sequence>
<dbReference type="Gene3D" id="3.20.20.140">
    <property type="entry name" value="Metal-dependent hydrolases"/>
    <property type="match status" value="1"/>
</dbReference>
<dbReference type="PANTHER" id="PTHR43794">
    <property type="entry name" value="AMINOHYDROLASE SSNA-RELATED"/>
    <property type="match status" value="1"/>
</dbReference>
<dbReference type="EMBL" id="BJNY01000007">
    <property type="protein sequence ID" value="GED05918.1"/>
    <property type="molecule type" value="Genomic_DNA"/>
</dbReference>
<dbReference type="SUPFAM" id="SSF51338">
    <property type="entry name" value="Composite domain of metallo-dependent hydrolases"/>
    <property type="match status" value="2"/>
</dbReference>
<dbReference type="InterPro" id="IPR006680">
    <property type="entry name" value="Amidohydro-rel"/>
</dbReference>
<dbReference type="PANTHER" id="PTHR43794:SF11">
    <property type="entry name" value="AMIDOHYDROLASE-RELATED DOMAIN-CONTAINING PROTEIN"/>
    <property type="match status" value="1"/>
</dbReference>
<protein>
    <submittedName>
        <fullName evidence="3">Ethylammeline chlorohydrolase</fullName>
    </submittedName>
</protein>
<dbReference type="InterPro" id="IPR011059">
    <property type="entry name" value="Metal-dep_hydrolase_composite"/>
</dbReference>
<evidence type="ECO:0000256" key="1">
    <source>
        <dbReference type="ARBA" id="ARBA00022801"/>
    </source>
</evidence>
<dbReference type="AlphaFoldDB" id="A0A4Y4DRC5"/>
<evidence type="ECO:0000313" key="3">
    <source>
        <dbReference type="EMBL" id="GED05918.1"/>
    </source>
</evidence>
<dbReference type="InterPro" id="IPR050287">
    <property type="entry name" value="MTA/SAH_deaminase"/>
</dbReference>
<dbReference type="GO" id="GO:0016810">
    <property type="term" value="F:hydrolase activity, acting on carbon-nitrogen (but not peptide) bonds"/>
    <property type="evidence" value="ECO:0007669"/>
    <property type="project" value="InterPro"/>
</dbReference>
<keyword evidence="1 3" id="KW-0378">Hydrolase</keyword>
<dbReference type="RefSeq" id="WP_141363438.1">
    <property type="nucleotide sequence ID" value="NZ_BAAAJL010000003.1"/>
</dbReference>
<dbReference type="Pfam" id="PF01979">
    <property type="entry name" value="Amidohydro_1"/>
    <property type="match status" value="1"/>
</dbReference>
<dbReference type="NCBIfam" id="NF004801">
    <property type="entry name" value="PRK06151.1"/>
    <property type="match status" value="1"/>
</dbReference>
<proteinExistence type="predicted"/>
<comment type="caution">
    <text evidence="3">The sequence shown here is derived from an EMBL/GenBank/DDBJ whole genome shotgun (WGS) entry which is preliminary data.</text>
</comment>
<dbReference type="InterPro" id="IPR032466">
    <property type="entry name" value="Metal_Hydrolase"/>
</dbReference>
<name>A0A4Y4DRC5_GLUUR</name>
<feature type="domain" description="Amidohydrolase-related" evidence="2">
    <location>
        <begin position="111"/>
        <end position="437"/>
    </location>
</feature>